<dbReference type="EMBL" id="MQWB01000001">
    <property type="protein sequence ID" value="OZC04083.1"/>
    <property type="molecule type" value="Genomic_DNA"/>
</dbReference>
<proteinExistence type="predicted"/>
<accession>A0A259U204</accession>
<protein>
    <recommendedName>
        <fullName evidence="4">DUF4136 domain-containing protein</fullName>
    </recommendedName>
</protein>
<dbReference type="Proteomes" id="UP000216446">
    <property type="component" value="Unassembled WGS sequence"/>
</dbReference>
<name>A0A259U204_9BACT</name>
<evidence type="ECO:0000313" key="3">
    <source>
        <dbReference type="Proteomes" id="UP000216446"/>
    </source>
</evidence>
<reference evidence="2 3" key="1">
    <citation type="submission" date="2016-11" db="EMBL/GenBank/DDBJ databases">
        <title>Study of marine rhodopsin-containing bacteria.</title>
        <authorList>
            <person name="Yoshizawa S."/>
            <person name="Kumagai Y."/>
            <person name="Kogure K."/>
        </authorList>
    </citation>
    <scope>NUCLEOTIDE SEQUENCE [LARGE SCALE GENOMIC DNA]</scope>
    <source>
        <strain evidence="2 3">SG-29</strain>
    </source>
</reference>
<feature type="signal peptide" evidence="1">
    <location>
        <begin position="1"/>
        <end position="23"/>
    </location>
</feature>
<gene>
    <name evidence="2" type="ORF">BSZ36_14470</name>
</gene>
<keyword evidence="1" id="KW-0732">Signal</keyword>
<sequence length="125" mass="13390">MRRFLALPLVAVAALLASGCSGTIDSAYGVPDATRWTYFQADTEAIASAMERALNRTGYQVERVGRTDAGEVALTVSLAGGSADFTEVLIQPFTDPDAVFSSRVQTLPRQRPIPDDLRVAVMADL</sequence>
<organism evidence="2 3">
    <name type="scientific">Rubricoccus marinus</name>
    <dbReference type="NCBI Taxonomy" id="716817"/>
    <lineage>
        <taxon>Bacteria</taxon>
        <taxon>Pseudomonadati</taxon>
        <taxon>Rhodothermota</taxon>
        <taxon>Rhodothermia</taxon>
        <taxon>Rhodothermales</taxon>
        <taxon>Rubricoccaceae</taxon>
        <taxon>Rubricoccus</taxon>
    </lineage>
</organism>
<comment type="caution">
    <text evidence="2">The sequence shown here is derived from an EMBL/GenBank/DDBJ whole genome shotgun (WGS) entry which is preliminary data.</text>
</comment>
<evidence type="ECO:0000256" key="1">
    <source>
        <dbReference type="SAM" id="SignalP"/>
    </source>
</evidence>
<evidence type="ECO:0000313" key="2">
    <source>
        <dbReference type="EMBL" id="OZC04083.1"/>
    </source>
</evidence>
<dbReference type="AlphaFoldDB" id="A0A259U204"/>
<dbReference type="RefSeq" id="WP_094550161.1">
    <property type="nucleotide sequence ID" value="NZ_MQWB01000001.1"/>
</dbReference>
<dbReference type="PROSITE" id="PS51257">
    <property type="entry name" value="PROKAR_LIPOPROTEIN"/>
    <property type="match status" value="1"/>
</dbReference>
<dbReference type="InParanoid" id="A0A259U204"/>
<feature type="chain" id="PRO_5012243696" description="DUF4136 domain-containing protein" evidence="1">
    <location>
        <begin position="24"/>
        <end position="125"/>
    </location>
</feature>
<keyword evidence="3" id="KW-1185">Reference proteome</keyword>
<evidence type="ECO:0008006" key="4">
    <source>
        <dbReference type="Google" id="ProtNLM"/>
    </source>
</evidence>